<dbReference type="SUPFAM" id="SSF53098">
    <property type="entry name" value="Ribonuclease H-like"/>
    <property type="match status" value="1"/>
</dbReference>
<dbReference type="GO" id="GO:0003964">
    <property type="term" value="F:RNA-directed DNA polymerase activity"/>
    <property type="evidence" value="ECO:0007669"/>
    <property type="project" value="UniProtKB-KW"/>
</dbReference>
<feature type="domain" description="Integrase-type" evidence="9">
    <location>
        <begin position="23"/>
        <end position="64"/>
    </location>
</feature>
<dbReference type="SUPFAM" id="SSF46919">
    <property type="entry name" value="N-terminal Zn binding domain of HIV integrase"/>
    <property type="match status" value="1"/>
</dbReference>
<dbReference type="EMBL" id="VZRW01010568">
    <property type="protein sequence ID" value="NWX21403.1"/>
    <property type="molecule type" value="Genomic_DNA"/>
</dbReference>
<dbReference type="InterPro" id="IPR036397">
    <property type="entry name" value="RNaseH_sf"/>
</dbReference>
<sequence length="117" mass="12779">LLMQGNAQADLLVSPAWAAPPGDILQQACQSHTFFHQSAAVLHCQFHISLTDAKAIVAACPDCQATVQPHSMAVKPRGHRPLKLWQMDVTHVPDFGHLKCVHVSIDCYSMAVWDAAQ</sequence>
<dbReference type="InterPro" id="IPR017856">
    <property type="entry name" value="Integrase-like_N"/>
</dbReference>
<dbReference type="AlphaFoldDB" id="A0A7K6UEZ3"/>
<dbReference type="Gene3D" id="3.30.420.10">
    <property type="entry name" value="Ribonuclease H-like superfamily/Ribonuclease H"/>
    <property type="match status" value="1"/>
</dbReference>
<evidence type="ECO:0000313" key="10">
    <source>
        <dbReference type="EMBL" id="NWX21403.1"/>
    </source>
</evidence>
<evidence type="ECO:0000256" key="5">
    <source>
        <dbReference type="ARBA" id="ARBA00022759"/>
    </source>
</evidence>
<feature type="non-terminal residue" evidence="10">
    <location>
        <position position="1"/>
    </location>
</feature>
<keyword evidence="2" id="KW-0548">Nucleotidyltransferase</keyword>
<dbReference type="Proteomes" id="UP000559068">
    <property type="component" value="Unassembled WGS sequence"/>
</dbReference>
<evidence type="ECO:0000256" key="8">
    <source>
        <dbReference type="PROSITE-ProRule" id="PRU00450"/>
    </source>
</evidence>
<accession>A0A7K6UEZ3</accession>
<dbReference type="PANTHER" id="PTHR41694:SF3">
    <property type="entry name" value="RNA-DIRECTED DNA POLYMERASE-RELATED"/>
    <property type="match status" value="1"/>
</dbReference>
<evidence type="ECO:0000313" key="11">
    <source>
        <dbReference type="Proteomes" id="UP000559068"/>
    </source>
</evidence>
<evidence type="ECO:0000256" key="7">
    <source>
        <dbReference type="ARBA" id="ARBA00022918"/>
    </source>
</evidence>
<dbReference type="Pfam" id="PF02022">
    <property type="entry name" value="Integrase_Zn"/>
    <property type="match status" value="1"/>
</dbReference>
<reference evidence="10 11" key="1">
    <citation type="submission" date="2019-09" db="EMBL/GenBank/DDBJ databases">
        <title>Bird 10,000 Genomes (B10K) Project - Family phase.</title>
        <authorList>
            <person name="Zhang G."/>
        </authorList>
    </citation>
    <scope>NUCLEOTIDE SEQUENCE [LARGE SCALE GENOMIC DNA]</scope>
    <source>
        <strain evidence="10">B10K-DU-029-76</strain>
        <tissue evidence="10">Heart</tissue>
    </source>
</reference>
<feature type="non-terminal residue" evidence="10">
    <location>
        <position position="117"/>
    </location>
</feature>
<proteinExistence type="predicted"/>
<evidence type="ECO:0000259" key="9">
    <source>
        <dbReference type="PROSITE" id="PS50876"/>
    </source>
</evidence>
<dbReference type="GO" id="GO:0035613">
    <property type="term" value="F:RNA stem-loop binding"/>
    <property type="evidence" value="ECO:0007669"/>
    <property type="project" value="TreeGrafter"/>
</dbReference>
<gene>
    <name evidence="10" type="primary">Hervk</name>
    <name evidence="10" type="ORF">AEGBEN_R14819</name>
</gene>
<dbReference type="GO" id="GO:0016787">
    <property type="term" value="F:hydrolase activity"/>
    <property type="evidence" value="ECO:0007669"/>
    <property type="project" value="UniProtKB-KW"/>
</dbReference>
<keyword evidence="8" id="KW-0862">Zinc</keyword>
<dbReference type="InterPro" id="IPR012337">
    <property type="entry name" value="RNaseH-like_sf"/>
</dbReference>
<evidence type="ECO:0000256" key="1">
    <source>
        <dbReference type="ARBA" id="ARBA00022679"/>
    </source>
</evidence>
<organism evidence="10 11">
    <name type="scientific">Aegotheles bennettii</name>
    <dbReference type="NCBI Taxonomy" id="48278"/>
    <lineage>
        <taxon>Eukaryota</taxon>
        <taxon>Metazoa</taxon>
        <taxon>Chordata</taxon>
        <taxon>Craniata</taxon>
        <taxon>Vertebrata</taxon>
        <taxon>Euteleostomi</taxon>
        <taxon>Archelosauria</taxon>
        <taxon>Archosauria</taxon>
        <taxon>Dinosauria</taxon>
        <taxon>Saurischia</taxon>
        <taxon>Theropoda</taxon>
        <taxon>Coelurosauria</taxon>
        <taxon>Aves</taxon>
        <taxon>Neognathae</taxon>
        <taxon>Neoaves</taxon>
        <taxon>Strisores</taxon>
        <taxon>Caprimulgiformes</taxon>
        <taxon>Aegothelidae</taxon>
        <taxon>Aegotheles</taxon>
    </lineage>
</organism>
<protein>
    <submittedName>
        <fullName evidence="10">PO113 protein</fullName>
    </submittedName>
</protein>
<dbReference type="OrthoDB" id="9386368at2759"/>
<keyword evidence="8" id="KW-0863">Zinc-finger</keyword>
<evidence type="ECO:0000256" key="4">
    <source>
        <dbReference type="ARBA" id="ARBA00022723"/>
    </source>
</evidence>
<evidence type="ECO:0000256" key="6">
    <source>
        <dbReference type="ARBA" id="ARBA00022801"/>
    </source>
</evidence>
<evidence type="ECO:0000256" key="3">
    <source>
        <dbReference type="ARBA" id="ARBA00022722"/>
    </source>
</evidence>
<keyword evidence="5" id="KW-0255">Endonuclease</keyword>
<keyword evidence="4" id="KW-0479">Metal-binding</keyword>
<dbReference type="GO" id="GO:0004519">
    <property type="term" value="F:endonuclease activity"/>
    <property type="evidence" value="ECO:0007669"/>
    <property type="project" value="UniProtKB-KW"/>
</dbReference>
<keyword evidence="7" id="KW-0695">RNA-directed DNA polymerase</keyword>
<dbReference type="InterPro" id="IPR003308">
    <property type="entry name" value="Integrase_Zn-bd_dom_N"/>
</dbReference>
<keyword evidence="3" id="KW-0540">Nuclease</keyword>
<evidence type="ECO:0000256" key="2">
    <source>
        <dbReference type="ARBA" id="ARBA00022695"/>
    </source>
</evidence>
<dbReference type="PROSITE" id="PS50876">
    <property type="entry name" value="ZF_INTEGRASE"/>
    <property type="match status" value="1"/>
</dbReference>
<keyword evidence="11" id="KW-1185">Reference proteome</keyword>
<keyword evidence="6" id="KW-0378">Hydrolase</keyword>
<comment type="caution">
    <text evidence="10">The sequence shown here is derived from an EMBL/GenBank/DDBJ whole genome shotgun (WGS) entry which is preliminary data.</text>
</comment>
<name>A0A7K6UEZ3_9AVES</name>
<dbReference type="GO" id="GO:0008270">
    <property type="term" value="F:zinc ion binding"/>
    <property type="evidence" value="ECO:0007669"/>
    <property type="project" value="UniProtKB-KW"/>
</dbReference>
<dbReference type="Gene3D" id="1.10.10.200">
    <property type="match status" value="1"/>
</dbReference>
<keyword evidence="1" id="KW-0808">Transferase</keyword>
<dbReference type="PANTHER" id="PTHR41694">
    <property type="entry name" value="ENDOGENOUS RETROVIRUS GROUP K MEMBER POL PROTEIN"/>
    <property type="match status" value="1"/>
</dbReference>